<dbReference type="Pfam" id="PF01381">
    <property type="entry name" value="HTH_3"/>
    <property type="match status" value="1"/>
</dbReference>
<dbReference type="Gene3D" id="1.10.260.40">
    <property type="entry name" value="lambda repressor-like DNA-binding domains"/>
    <property type="match status" value="1"/>
</dbReference>
<accession>A0ABZ2M9Z3</accession>
<dbReference type="SUPFAM" id="SSF51182">
    <property type="entry name" value="RmlC-like cupins"/>
    <property type="match status" value="1"/>
</dbReference>
<dbReference type="EMBL" id="CP089984">
    <property type="protein sequence ID" value="WXB19318.1"/>
    <property type="molecule type" value="Genomic_DNA"/>
</dbReference>
<dbReference type="CDD" id="cd02209">
    <property type="entry name" value="cupin_XRE_C"/>
    <property type="match status" value="1"/>
</dbReference>
<evidence type="ECO:0000313" key="4">
    <source>
        <dbReference type="Proteomes" id="UP001370348"/>
    </source>
</evidence>
<evidence type="ECO:0000259" key="2">
    <source>
        <dbReference type="PROSITE" id="PS50943"/>
    </source>
</evidence>
<dbReference type="PROSITE" id="PS50943">
    <property type="entry name" value="HTH_CROC1"/>
    <property type="match status" value="1"/>
</dbReference>
<dbReference type="PANTHER" id="PTHR46797">
    <property type="entry name" value="HTH-TYPE TRANSCRIPTIONAL REGULATOR"/>
    <property type="match status" value="1"/>
</dbReference>
<dbReference type="InterPro" id="IPR013096">
    <property type="entry name" value="Cupin_2"/>
</dbReference>
<feature type="domain" description="HTH cro/C1-type" evidence="2">
    <location>
        <begin position="1"/>
        <end position="46"/>
    </location>
</feature>
<name>A0ABZ2M9Z3_9BACT</name>
<dbReference type="Pfam" id="PF07883">
    <property type="entry name" value="Cupin_2"/>
    <property type="match status" value="1"/>
</dbReference>
<keyword evidence="1" id="KW-0238">DNA-binding</keyword>
<dbReference type="PANTHER" id="PTHR46797:SF1">
    <property type="entry name" value="METHYLPHOSPHONATE SYNTHASE"/>
    <property type="match status" value="1"/>
</dbReference>
<organism evidence="3 4">
    <name type="scientific">Pendulispora albinea</name>
    <dbReference type="NCBI Taxonomy" id="2741071"/>
    <lineage>
        <taxon>Bacteria</taxon>
        <taxon>Pseudomonadati</taxon>
        <taxon>Myxococcota</taxon>
        <taxon>Myxococcia</taxon>
        <taxon>Myxococcales</taxon>
        <taxon>Sorangiineae</taxon>
        <taxon>Pendulisporaceae</taxon>
        <taxon>Pendulispora</taxon>
    </lineage>
</organism>
<dbReference type="CDD" id="cd00093">
    <property type="entry name" value="HTH_XRE"/>
    <property type="match status" value="1"/>
</dbReference>
<dbReference type="InterPro" id="IPR050807">
    <property type="entry name" value="TransReg_Diox_bact_type"/>
</dbReference>
<reference evidence="3 4" key="1">
    <citation type="submission" date="2021-12" db="EMBL/GenBank/DDBJ databases">
        <title>Discovery of the Pendulisporaceae a myxobacterial family with distinct sporulation behavior and unique specialized metabolism.</title>
        <authorList>
            <person name="Garcia R."/>
            <person name="Popoff A."/>
            <person name="Bader C.D."/>
            <person name="Loehr J."/>
            <person name="Walesch S."/>
            <person name="Walt C."/>
            <person name="Boldt J."/>
            <person name="Bunk B."/>
            <person name="Haeckl F.J.F.P.J."/>
            <person name="Gunesch A.P."/>
            <person name="Birkelbach J."/>
            <person name="Nuebel U."/>
            <person name="Pietschmann T."/>
            <person name="Bach T."/>
            <person name="Mueller R."/>
        </authorList>
    </citation>
    <scope>NUCLEOTIDE SEQUENCE [LARGE SCALE GENOMIC DNA]</scope>
    <source>
        <strain evidence="3 4">MSr11954</strain>
    </source>
</reference>
<evidence type="ECO:0000313" key="3">
    <source>
        <dbReference type="EMBL" id="WXB19318.1"/>
    </source>
</evidence>
<protein>
    <submittedName>
        <fullName evidence="3">XRE family transcriptional regulator</fullName>
    </submittedName>
</protein>
<keyword evidence="4" id="KW-1185">Reference proteome</keyword>
<dbReference type="Proteomes" id="UP001370348">
    <property type="component" value="Chromosome"/>
</dbReference>
<sequence>MTLDALAKASGVSKSMLSQIERNEANPTVAVLWRLTSALGVALADFLTVERAELSQPVVALLPSYSTPEIRSPDGKCILRILGPTEMVGKIEWYELRVDPGGVLASEPHSVNTKEHLSLLSGQLTLNVAGTQKLIQEGETARYPADVRHVIVNEQEKSACALLVVECA</sequence>
<dbReference type="SUPFAM" id="SSF47413">
    <property type="entry name" value="lambda repressor-like DNA-binding domains"/>
    <property type="match status" value="1"/>
</dbReference>
<dbReference type="InterPro" id="IPR014710">
    <property type="entry name" value="RmlC-like_jellyroll"/>
</dbReference>
<dbReference type="InterPro" id="IPR011051">
    <property type="entry name" value="RmlC_Cupin_sf"/>
</dbReference>
<gene>
    <name evidence="3" type="ORF">LZC94_19065</name>
</gene>
<dbReference type="InterPro" id="IPR001387">
    <property type="entry name" value="Cro/C1-type_HTH"/>
</dbReference>
<dbReference type="InterPro" id="IPR010982">
    <property type="entry name" value="Lambda_DNA-bd_dom_sf"/>
</dbReference>
<dbReference type="Gene3D" id="2.60.120.10">
    <property type="entry name" value="Jelly Rolls"/>
    <property type="match status" value="1"/>
</dbReference>
<proteinExistence type="predicted"/>
<evidence type="ECO:0000256" key="1">
    <source>
        <dbReference type="ARBA" id="ARBA00023125"/>
    </source>
</evidence>
<dbReference type="SMART" id="SM00530">
    <property type="entry name" value="HTH_XRE"/>
    <property type="match status" value="1"/>
</dbReference>